<dbReference type="Gene3D" id="1.10.3060.10">
    <property type="entry name" value="Helical scaffold and wing domains of SecA"/>
    <property type="match status" value="1"/>
</dbReference>
<evidence type="ECO:0000256" key="9">
    <source>
        <dbReference type="ARBA" id="ARBA00023010"/>
    </source>
</evidence>
<dbReference type="SUPFAM" id="SSF81767">
    <property type="entry name" value="Pre-protein crosslinking domain of SecA"/>
    <property type="match status" value="1"/>
</dbReference>
<dbReference type="GO" id="GO:0005886">
    <property type="term" value="C:plasma membrane"/>
    <property type="evidence" value="ECO:0007669"/>
    <property type="project" value="UniProtKB-SubCell"/>
</dbReference>
<evidence type="ECO:0000256" key="11">
    <source>
        <dbReference type="HAMAP-Rule" id="MF_01382"/>
    </source>
</evidence>
<dbReference type="AlphaFoldDB" id="A0A2A6FNC8"/>
<comment type="function">
    <text evidence="11">Part of the Sec protein translocase complex. Interacts with the SecYEG preprotein conducting channel. Has a central role in coupling the hydrolysis of ATP to the transfer of proteins into and across the cell membrane, serving as an ATP-driven molecular motor driving the stepwise translocation of polypeptide chains across the membrane.</text>
</comment>
<keyword evidence="10 11" id="KW-0472">Membrane</keyword>
<dbReference type="Gene3D" id="3.40.50.300">
    <property type="entry name" value="P-loop containing nucleotide triphosphate hydrolases"/>
    <property type="match status" value="3"/>
</dbReference>
<keyword evidence="4 11" id="KW-1003">Cell membrane</keyword>
<dbReference type="Pfam" id="PF01043">
    <property type="entry name" value="SecA_PP_bind"/>
    <property type="match status" value="1"/>
</dbReference>
<dbReference type="InterPro" id="IPR014001">
    <property type="entry name" value="Helicase_ATP-bd"/>
</dbReference>
<keyword evidence="9 11" id="KW-0811">Translocation</keyword>
<dbReference type="InterPro" id="IPR044722">
    <property type="entry name" value="SecA_SF2_C"/>
</dbReference>
<dbReference type="InterPro" id="IPR026389">
    <property type="entry name" value="SecA_Actinobact-type"/>
</dbReference>
<dbReference type="GO" id="GO:0017038">
    <property type="term" value="P:protein import"/>
    <property type="evidence" value="ECO:0007669"/>
    <property type="project" value="InterPro"/>
</dbReference>
<dbReference type="GO" id="GO:0005524">
    <property type="term" value="F:ATP binding"/>
    <property type="evidence" value="ECO:0007669"/>
    <property type="project" value="UniProtKB-UniRule"/>
</dbReference>
<dbReference type="Pfam" id="PF07516">
    <property type="entry name" value="SecA_SW"/>
    <property type="match status" value="1"/>
</dbReference>
<dbReference type="PANTHER" id="PTHR30612">
    <property type="entry name" value="SECA INNER MEMBRANE COMPONENT OF SEC PROTEIN SECRETION SYSTEM"/>
    <property type="match status" value="1"/>
</dbReference>
<feature type="region of interest" description="Disordered" evidence="12">
    <location>
        <begin position="557"/>
        <end position="611"/>
    </location>
</feature>
<feature type="binding site" evidence="11">
    <location>
        <position position="522"/>
    </location>
    <ligand>
        <name>ATP</name>
        <dbReference type="ChEBI" id="CHEBI:30616"/>
    </ligand>
</feature>
<evidence type="ECO:0000259" key="14">
    <source>
        <dbReference type="PROSITE" id="PS51196"/>
    </source>
</evidence>
<evidence type="ECO:0000256" key="5">
    <source>
        <dbReference type="ARBA" id="ARBA00022741"/>
    </source>
</evidence>
<dbReference type="InterPro" id="IPR000185">
    <property type="entry name" value="SecA"/>
</dbReference>
<proteinExistence type="inferred from homology"/>
<dbReference type="EMBL" id="NAEP01000069">
    <property type="protein sequence ID" value="PDQ34101.1"/>
    <property type="molecule type" value="Genomic_DNA"/>
</dbReference>
<dbReference type="Pfam" id="PF07517">
    <property type="entry name" value="SecA_DEAD"/>
    <property type="match status" value="1"/>
</dbReference>
<name>A0A2A6FNC8_9MICO</name>
<keyword evidence="6 11" id="KW-0067">ATP-binding</keyword>
<feature type="binding site" evidence="11">
    <location>
        <begin position="133"/>
        <end position="137"/>
    </location>
    <ligand>
        <name>ATP</name>
        <dbReference type="ChEBI" id="CHEBI:30616"/>
    </ligand>
</feature>
<sequence>MTDPNVSVEPASASDSDRRETRVGERQMLDLARISHAFARLVGRPGTKNFRSFDSSVDGALSRRATVEALTAEELRTAASEPTGAVADSAVDSMRLALVAEAARRTMGFELHREQLVGACALITGNAVEMETGEGKTLTGAVAAAYLAMSGRRVHVLSINDFLARRDAEWMRALYDSVGQTVGWISQSSTSEQRAHAYSGSILYASVSEVGYDVLRDRFATADTDRVRPVFDAAIVDEADAVLIDEAMAPLVLAGKVDVRALHSETSARVVGPLEDGVHFTVDADGATASFTEAGLDEVEKALGGINLYSGDNNDMLTAVNLALHAKALMRRDVHYLVNDGAIKLISASRGRVAALQRWPDGLHAAVEAKEGLTVSTQGVLLDTITIQDLALRYDHLAGMSATLVEVADDLLEFYRLPSGRIKRNQPLARVDRSAIVFDSRAEMLHAVVAEIERIHEAGQPVLVGTQSVAESEEVAHRLRAMGIAPEVLNAKNDASEAAVIARAGEFGAVTISTQISGRGTDIVLGGKNGWDRERVVALGGLAVVAVGRYPSRRLDAQLRGRSGRQGDPGNTTSFSSLEDDLVTANSPERLPRSGSPGRTRLTPRQRQSLMTSAQRIAETARLERHRSTWAFNRAIAWQRTFVLRIREEILNTRVATDTVRGAAPELIERMVSMTSVDEVVEAIRRVALFSSDEHWADHLGSLQELRDGIHLRALAGEHPIDAFHTLALAEFDGWEERMYSSVVTAAETMSARDIVEGKVPETIRRPSATWTYMISDNPLGDGMSRAARGRARRR</sequence>
<comment type="similarity">
    <text evidence="2 11">Belongs to the SecA family.</text>
</comment>
<keyword evidence="11" id="KW-0963">Cytoplasm</keyword>
<dbReference type="GO" id="GO:0031522">
    <property type="term" value="C:cell envelope Sec protein transport complex"/>
    <property type="evidence" value="ECO:0007669"/>
    <property type="project" value="TreeGrafter"/>
</dbReference>
<dbReference type="GO" id="GO:0008564">
    <property type="term" value="F:protein-exporting ATPase activity"/>
    <property type="evidence" value="ECO:0007669"/>
    <property type="project" value="UniProtKB-EC"/>
</dbReference>
<dbReference type="Gene3D" id="3.90.1440.10">
    <property type="entry name" value="SecA, preprotein cross-linking domain"/>
    <property type="match status" value="1"/>
</dbReference>
<dbReference type="CDD" id="cd17928">
    <property type="entry name" value="DEXDc_SecA"/>
    <property type="match status" value="1"/>
</dbReference>
<feature type="domain" description="Helicase ATP-binding" evidence="13">
    <location>
        <begin position="117"/>
        <end position="275"/>
    </location>
</feature>
<evidence type="ECO:0000256" key="7">
    <source>
        <dbReference type="ARBA" id="ARBA00022927"/>
    </source>
</evidence>
<evidence type="ECO:0000256" key="3">
    <source>
        <dbReference type="ARBA" id="ARBA00022448"/>
    </source>
</evidence>
<evidence type="ECO:0000256" key="2">
    <source>
        <dbReference type="ARBA" id="ARBA00007650"/>
    </source>
</evidence>
<evidence type="ECO:0000256" key="12">
    <source>
        <dbReference type="SAM" id="MobiDB-lite"/>
    </source>
</evidence>
<dbReference type="InterPro" id="IPR011115">
    <property type="entry name" value="SecA_DEAD"/>
</dbReference>
<evidence type="ECO:0000259" key="13">
    <source>
        <dbReference type="PROSITE" id="PS51192"/>
    </source>
</evidence>
<keyword evidence="7 11" id="KW-0653">Protein transport</keyword>
<dbReference type="SUPFAM" id="SSF52540">
    <property type="entry name" value="P-loop containing nucleoside triphosphate hydrolases"/>
    <property type="match status" value="2"/>
</dbReference>
<dbReference type="Proteomes" id="UP000219994">
    <property type="component" value="Unassembled WGS sequence"/>
</dbReference>
<dbReference type="PROSITE" id="PS51196">
    <property type="entry name" value="SECA_MOTOR_DEAD"/>
    <property type="match status" value="1"/>
</dbReference>
<evidence type="ECO:0000313" key="16">
    <source>
        <dbReference type="Proteomes" id="UP000219994"/>
    </source>
</evidence>
<dbReference type="SUPFAM" id="SSF81886">
    <property type="entry name" value="Helical scaffold and wing domains of SecA"/>
    <property type="match status" value="1"/>
</dbReference>
<dbReference type="GO" id="GO:0005829">
    <property type="term" value="C:cytosol"/>
    <property type="evidence" value="ECO:0007669"/>
    <property type="project" value="TreeGrafter"/>
</dbReference>
<evidence type="ECO:0000313" key="15">
    <source>
        <dbReference type="EMBL" id="PDQ34101.1"/>
    </source>
</evidence>
<dbReference type="InterPro" id="IPR014018">
    <property type="entry name" value="SecA_motor_DEAD"/>
</dbReference>
<dbReference type="SMART" id="SM00958">
    <property type="entry name" value="SecA_PP_bind"/>
    <property type="match status" value="1"/>
</dbReference>
<dbReference type="Pfam" id="PF21090">
    <property type="entry name" value="P-loop_SecA"/>
    <property type="match status" value="2"/>
</dbReference>
<dbReference type="InterPro" id="IPR011130">
    <property type="entry name" value="SecA_preprotein_X-link_dom"/>
</dbReference>
<dbReference type="NCBIfam" id="TIGR04221">
    <property type="entry name" value="SecA2_Mycobac"/>
    <property type="match status" value="1"/>
</dbReference>
<accession>A0A2A6FNC8</accession>
<dbReference type="InterPro" id="IPR011116">
    <property type="entry name" value="SecA_Wing/Scaffold"/>
</dbReference>
<evidence type="ECO:0000256" key="10">
    <source>
        <dbReference type="ARBA" id="ARBA00023136"/>
    </source>
</evidence>
<keyword evidence="5 11" id="KW-0547">Nucleotide-binding</keyword>
<dbReference type="GO" id="GO:0006605">
    <property type="term" value="P:protein targeting"/>
    <property type="evidence" value="ECO:0007669"/>
    <property type="project" value="UniProtKB-UniRule"/>
</dbReference>
<feature type="binding site" evidence="11">
    <location>
        <position position="115"/>
    </location>
    <ligand>
        <name>ATP</name>
        <dbReference type="ChEBI" id="CHEBI:30616"/>
    </ligand>
</feature>
<evidence type="ECO:0000256" key="1">
    <source>
        <dbReference type="ARBA" id="ARBA00004170"/>
    </source>
</evidence>
<feature type="domain" description="SecA family profile" evidence="14">
    <location>
        <begin position="35"/>
        <end position="607"/>
    </location>
</feature>
<evidence type="ECO:0000256" key="8">
    <source>
        <dbReference type="ARBA" id="ARBA00022967"/>
    </source>
</evidence>
<comment type="caution">
    <text evidence="15">The sequence shown here is derived from an EMBL/GenBank/DDBJ whole genome shotgun (WGS) entry which is preliminary data.</text>
</comment>
<dbReference type="GO" id="GO:0065002">
    <property type="term" value="P:intracellular protein transmembrane transport"/>
    <property type="evidence" value="ECO:0007669"/>
    <property type="project" value="UniProtKB-UniRule"/>
</dbReference>
<evidence type="ECO:0000256" key="6">
    <source>
        <dbReference type="ARBA" id="ARBA00022840"/>
    </source>
</evidence>
<dbReference type="PROSITE" id="PS51192">
    <property type="entry name" value="HELICASE_ATP_BIND_1"/>
    <property type="match status" value="1"/>
</dbReference>
<keyword evidence="8 11" id="KW-1278">Translocase</keyword>
<comment type="catalytic activity">
    <reaction evidence="11">
        <text>ATP + H2O + cellular proteinSide 1 = ADP + phosphate + cellular proteinSide 2.</text>
        <dbReference type="EC" id="7.4.2.8"/>
    </reaction>
</comment>
<dbReference type="FunFam" id="3.40.50.300:FF:000429">
    <property type="entry name" value="Preprotein translocase subunit SecA"/>
    <property type="match status" value="1"/>
</dbReference>
<dbReference type="PRINTS" id="PR00906">
    <property type="entry name" value="SECA"/>
</dbReference>
<dbReference type="InterPro" id="IPR027417">
    <property type="entry name" value="P-loop_NTPase"/>
</dbReference>
<dbReference type="CDD" id="cd18803">
    <property type="entry name" value="SF2_C_secA"/>
    <property type="match status" value="1"/>
</dbReference>
<comment type="subunit">
    <text evidence="11">Monomer and homodimer. Part of the essential Sec protein translocation apparatus which comprises SecA, SecYEG and auxiliary proteins SecDF. Other proteins may also be involved.</text>
</comment>
<protein>
    <recommendedName>
        <fullName evidence="11">Protein translocase subunit SecA</fullName>
        <ecNumber evidence="11">7.4.2.8</ecNumber>
    </recommendedName>
</protein>
<dbReference type="EC" id="7.4.2.8" evidence="11"/>
<dbReference type="PANTHER" id="PTHR30612:SF0">
    <property type="entry name" value="CHLOROPLAST PROTEIN-TRANSPORTING ATPASE"/>
    <property type="match status" value="1"/>
</dbReference>
<dbReference type="SMART" id="SM00957">
    <property type="entry name" value="SecA_DEAD"/>
    <property type="match status" value="1"/>
</dbReference>
<dbReference type="HAMAP" id="MF_01382">
    <property type="entry name" value="SecA"/>
    <property type="match status" value="1"/>
</dbReference>
<keyword evidence="3 11" id="KW-0813">Transport</keyword>
<feature type="region of interest" description="Disordered" evidence="12">
    <location>
        <begin position="1"/>
        <end position="23"/>
    </location>
</feature>
<evidence type="ECO:0000256" key="4">
    <source>
        <dbReference type="ARBA" id="ARBA00022475"/>
    </source>
</evidence>
<gene>
    <name evidence="11" type="primary">secA</name>
    <name evidence="15" type="ORF">B5766_12765</name>
</gene>
<reference evidence="16" key="1">
    <citation type="submission" date="2017-03" db="EMBL/GenBank/DDBJ databases">
        <authorList>
            <person name="Lund M.B."/>
        </authorList>
    </citation>
    <scope>NUCLEOTIDE SEQUENCE [LARGE SCALE GENOMIC DNA]</scope>
</reference>
<dbReference type="InterPro" id="IPR036266">
    <property type="entry name" value="SecA_Wing/Scaffold_sf"/>
</dbReference>
<organism evidence="15 16">
    <name type="scientific">Candidatus Lumbricidiphila eiseniae</name>
    <dbReference type="NCBI Taxonomy" id="1969409"/>
    <lineage>
        <taxon>Bacteria</taxon>
        <taxon>Bacillati</taxon>
        <taxon>Actinomycetota</taxon>
        <taxon>Actinomycetes</taxon>
        <taxon>Micrococcales</taxon>
        <taxon>Microbacteriaceae</taxon>
        <taxon>Candidatus Lumbricidiphila</taxon>
    </lineage>
</organism>
<dbReference type="InterPro" id="IPR036670">
    <property type="entry name" value="SecA_X-link_sf"/>
</dbReference>
<dbReference type="GO" id="GO:0043952">
    <property type="term" value="P:protein transport by the Sec complex"/>
    <property type="evidence" value="ECO:0007669"/>
    <property type="project" value="TreeGrafter"/>
</dbReference>
<comment type="subcellular location">
    <subcellularLocation>
        <location evidence="11">Cell membrane</location>
        <topology evidence="11">Peripheral membrane protein</topology>
        <orientation evidence="11">Cytoplasmic side</orientation>
    </subcellularLocation>
    <subcellularLocation>
        <location evidence="11">Cytoplasm</location>
    </subcellularLocation>
    <subcellularLocation>
        <location evidence="1">Membrane</location>
        <topology evidence="1">Peripheral membrane protein</topology>
    </subcellularLocation>
    <text evidence="11">Distribution is 50-50.</text>
</comment>